<feature type="coiled-coil region" evidence="1">
    <location>
        <begin position="34"/>
        <end position="61"/>
    </location>
</feature>
<keyword evidence="1" id="KW-0175">Coiled coil</keyword>
<evidence type="ECO:0000313" key="3">
    <source>
        <dbReference type="EMBL" id="GFC98309.1"/>
    </source>
</evidence>
<gene>
    <name evidence="3" type="ORF">Tci_870279</name>
</gene>
<proteinExistence type="predicted"/>
<feature type="non-terminal residue" evidence="3">
    <location>
        <position position="1"/>
    </location>
</feature>
<evidence type="ECO:0000256" key="2">
    <source>
        <dbReference type="SAM" id="MobiDB-lite"/>
    </source>
</evidence>
<comment type="caution">
    <text evidence="3">The sequence shown here is derived from an EMBL/GenBank/DDBJ whole genome shotgun (WGS) entry which is preliminary data.</text>
</comment>
<feature type="region of interest" description="Disordered" evidence="2">
    <location>
        <begin position="91"/>
        <end position="110"/>
    </location>
</feature>
<evidence type="ECO:0000256" key="1">
    <source>
        <dbReference type="SAM" id="Coils"/>
    </source>
</evidence>
<dbReference type="AlphaFoldDB" id="A0A699SLM0"/>
<reference evidence="3" key="1">
    <citation type="journal article" date="2019" name="Sci. Rep.">
        <title>Draft genome of Tanacetum cinerariifolium, the natural source of mosquito coil.</title>
        <authorList>
            <person name="Yamashiro T."/>
            <person name="Shiraishi A."/>
            <person name="Satake H."/>
            <person name="Nakayama K."/>
        </authorList>
    </citation>
    <scope>NUCLEOTIDE SEQUENCE</scope>
</reference>
<organism evidence="3">
    <name type="scientific">Tanacetum cinerariifolium</name>
    <name type="common">Dalmatian daisy</name>
    <name type="synonym">Chrysanthemum cinerariifolium</name>
    <dbReference type="NCBI Taxonomy" id="118510"/>
    <lineage>
        <taxon>Eukaryota</taxon>
        <taxon>Viridiplantae</taxon>
        <taxon>Streptophyta</taxon>
        <taxon>Embryophyta</taxon>
        <taxon>Tracheophyta</taxon>
        <taxon>Spermatophyta</taxon>
        <taxon>Magnoliopsida</taxon>
        <taxon>eudicotyledons</taxon>
        <taxon>Gunneridae</taxon>
        <taxon>Pentapetalae</taxon>
        <taxon>asterids</taxon>
        <taxon>campanulids</taxon>
        <taxon>Asterales</taxon>
        <taxon>Asteraceae</taxon>
        <taxon>Asteroideae</taxon>
        <taxon>Anthemideae</taxon>
        <taxon>Anthemidinae</taxon>
        <taxon>Tanacetum</taxon>
    </lineage>
</organism>
<accession>A0A699SLM0</accession>
<dbReference type="EMBL" id="BKCJ011171365">
    <property type="protein sequence ID" value="GFC98309.1"/>
    <property type="molecule type" value="Genomic_DNA"/>
</dbReference>
<feature type="non-terminal residue" evidence="3">
    <location>
        <position position="150"/>
    </location>
</feature>
<protein>
    <submittedName>
        <fullName evidence="3">Uncharacterized protein</fullName>
    </submittedName>
</protein>
<sequence length="150" mass="17165">RSPRDSRNKDTPRRTVPVEVHQVLQDQIMRDNALVELRKKFEKAKKERDDLKLTLEKFQTSSNNLSKLLESQVSDKTGLGFNNQVFDCEEVHSHESNNSMPKSPENDRYKTGEGYHDVPPLYTGTFMPHKPDLVFNDASTASESVANVFN</sequence>
<name>A0A699SLM0_TANCI</name>